<evidence type="ECO:0000313" key="2">
    <source>
        <dbReference type="EMBL" id="KKA30150.1"/>
    </source>
</evidence>
<dbReference type="EMBL" id="LAEV01000488">
    <property type="protein sequence ID" value="KKA30150.1"/>
    <property type="molecule type" value="Genomic_DNA"/>
</dbReference>
<accession>A0A0F4ZIZ6</accession>
<keyword evidence="3" id="KW-1185">Reference proteome</keyword>
<evidence type="ECO:0000313" key="3">
    <source>
        <dbReference type="Proteomes" id="UP000033483"/>
    </source>
</evidence>
<feature type="compositionally biased region" description="Polar residues" evidence="1">
    <location>
        <begin position="1"/>
        <end position="10"/>
    </location>
</feature>
<organism evidence="2 3">
    <name type="scientific">Thielaviopsis punctulata</name>
    <dbReference type="NCBI Taxonomy" id="72032"/>
    <lineage>
        <taxon>Eukaryota</taxon>
        <taxon>Fungi</taxon>
        <taxon>Dikarya</taxon>
        <taxon>Ascomycota</taxon>
        <taxon>Pezizomycotina</taxon>
        <taxon>Sordariomycetes</taxon>
        <taxon>Hypocreomycetidae</taxon>
        <taxon>Microascales</taxon>
        <taxon>Ceratocystidaceae</taxon>
        <taxon>Thielaviopsis</taxon>
    </lineage>
</organism>
<gene>
    <name evidence="2" type="ORF">TD95_002795</name>
</gene>
<comment type="caution">
    <text evidence="2">The sequence shown here is derived from an EMBL/GenBank/DDBJ whole genome shotgun (WGS) entry which is preliminary data.</text>
</comment>
<feature type="compositionally biased region" description="Basic and acidic residues" evidence="1">
    <location>
        <begin position="78"/>
        <end position="104"/>
    </location>
</feature>
<dbReference type="OrthoDB" id="5422107at2759"/>
<protein>
    <submittedName>
        <fullName evidence="2">Uncharacterized protein</fullName>
    </submittedName>
</protein>
<name>A0A0F4ZIZ6_9PEZI</name>
<feature type="region of interest" description="Disordered" evidence="1">
    <location>
        <begin position="1"/>
        <end position="114"/>
    </location>
</feature>
<proteinExistence type="predicted"/>
<evidence type="ECO:0000256" key="1">
    <source>
        <dbReference type="SAM" id="MobiDB-lite"/>
    </source>
</evidence>
<reference evidence="2 3" key="1">
    <citation type="submission" date="2015-03" db="EMBL/GenBank/DDBJ databases">
        <authorList>
            <person name="Radwan O."/>
            <person name="Al-Naeli F.A."/>
            <person name="Rendon G.A."/>
            <person name="Fields C."/>
        </authorList>
    </citation>
    <scope>NUCLEOTIDE SEQUENCE [LARGE SCALE GENOMIC DNA]</scope>
    <source>
        <strain evidence="2">CR-DP1</strain>
    </source>
</reference>
<dbReference type="AlphaFoldDB" id="A0A0F4ZIZ6"/>
<dbReference type="Proteomes" id="UP000033483">
    <property type="component" value="Unassembled WGS sequence"/>
</dbReference>
<sequence>MVSIKNPNFKSRNRAVSVATKSRAQRQKSEAQRKSGISKDAIRRGARPGFRPTSGPGKELSKKQQKRRDRALARALKRKQEESGEVEMKDAAQVKTKEVKKSDDSMQVDDDAIN</sequence>